<evidence type="ECO:0000313" key="2">
    <source>
        <dbReference type="Proteomes" id="UP000435910"/>
    </source>
</evidence>
<dbReference type="AlphaFoldDB" id="A0A8B5YBY1"/>
<dbReference type="Proteomes" id="UP000435910">
    <property type="component" value="Unassembled WGS sequence"/>
</dbReference>
<sequence>MGEFLFPSAVSRQLRAYPIINIFCYCGNKFFLNYKKTGSYEKRSAFRYEPAVFRKKASCANELILYKSGAHNDQQNK</sequence>
<protein>
    <submittedName>
        <fullName evidence="1">Uncharacterized protein</fullName>
    </submittedName>
</protein>
<evidence type="ECO:0000313" key="1">
    <source>
        <dbReference type="EMBL" id="TWL27472.1"/>
    </source>
</evidence>
<accession>A0A8B5YBY1</accession>
<gene>
    <name evidence="1" type="ORF">CHCC16736_2793</name>
</gene>
<proteinExistence type="predicted"/>
<reference evidence="1 2" key="1">
    <citation type="submission" date="2019-06" db="EMBL/GenBank/DDBJ databases">
        <title>Genome sequence analysis of &gt;100 Bacillus licheniformis strains suggests intrinsic resistance to this species.</title>
        <authorList>
            <person name="Wels M."/>
            <person name="Siezen R.J."/>
            <person name="Johansen E."/>
            <person name="Stuer-Lauridsen B."/>
            <person name="Bjerre K."/>
            <person name="Nielsen B.K.K."/>
        </authorList>
    </citation>
    <scope>NUCLEOTIDE SEQUENCE [LARGE SCALE GENOMIC DNA]</scope>
    <source>
        <strain evidence="1 2">BAC-16736</strain>
    </source>
</reference>
<dbReference type="EMBL" id="NILC01000023">
    <property type="protein sequence ID" value="TWL27472.1"/>
    <property type="molecule type" value="Genomic_DNA"/>
</dbReference>
<organism evidence="1 2">
    <name type="scientific">Bacillus licheniformis</name>
    <dbReference type="NCBI Taxonomy" id="1402"/>
    <lineage>
        <taxon>Bacteria</taxon>
        <taxon>Bacillati</taxon>
        <taxon>Bacillota</taxon>
        <taxon>Bacilli</taxon>
        <taxon>Bacillales</taxon>
        <taxon>Bacillaceae</taxon>
        <taxon>Bacillus</taxon>
    </lineage>
</organism>
<name>A0A8B5YBY1_BACLI</name>
<comment type="caution">
    <text evidence="1">The sequence shown here is derived from an EMBL/GenBank/DDBJ whole genome shotgun (WGS) entry which is preliminary data.</text>
</comment>